<keyword evidence="1" id="KW-0732">Signal</keyword>
<proteinExistence type="predicted"/>
<feature type="signal peptide" evidence="1">
    <location>
        <begin position="1"/>
        <end position="19"/>
    </location>
</feature>
<evidence type="ECO:0008006" key="4">
    <source>
        <dbReference type="Google" id="ProtNLM"/>
    </source>
</evidence>
<gene>
    <name evidence="2" type="ORF">EVA96_03730</name>
</gene>
<name>A0A520ME60_9GAMM</name>
<dbReference type="EMBL" id="SHBI01000035">
    <property type="protein sequence ID" value="RZO19507.1"/>
    <property type="molecule type" value="Genomic_DNA"/>
</dbReference>
<protein>
    <recommendedName>
        <fullName evidence="4">DUF3237 domain-containing protein</fullName>
    </recommendedName>
</protein>
<evidence type="ECO:0000313" key="3">
    <source>
        <dbReference type="Proteomes" id="UP000315782"/>
    </source>
</evidence>
<sequence>MKNKLLAITLGVFSLNSFALDINGEPYEFTGNISSIMLADDGGVINAVGETGQYGKVWLTYNLKIDNPTNPNQGSFTGRATAIDGEGNRNGASRQGVWERKGGMMHFKSLDDVSDGNQYLCLTAINLIDDSLEMKFYSVK</sequence>
<comment type="caution">
    <text evidence="2">The sequence shown here is derived from an EMBL/GenBank/DDBJ whole genome shotgun (WGS) entry which is preliminary data.</text>
</comment>
<organism evidence="2 3">
    <name type="scientific">SAR86 cluster bacterium</name>
    <dbReference type="NCBI Taxonomy" id="2030880"/>
    <lineage>
        <taxon>Bacteria</taxon>
        <taxon>Pseudomonadati</taxon>
        <taxon>Pseudomonadota</taxon>
        <taxon>Gammaproteobacteria</taxon>
        <taxon>SAR86 cluster</taxon>
    </lineage>
</organism>
<dbReference type="AlphaFoldDB" id="A0A520ME60"/>
<reference evidence="2 3" key="1">
    <citation type="submission" date="2019-02" db="EMBL/GenBank/DDBJ databases">
        <title>Prokaryotic population dynamics and viral predation in marine succession experiment using metagenomics: the confinement effect.</title>
        <authorList>
            <person name="Haro-Moreno J.M."/>
            <person name="Rodriguez-Valera F."/>
            <person name="Lopez-Perez M."/>
        </authorList>
    </citation>
    <scope>NUCLEOTIDE SEQUENCE [LARGE SCALE GENOMIC DNA]</scope>
    <source>
        <strain evidence="2">MED-G163</strain>
    </source>
</reference>
<evidence type="ECO:0000313" key="2">
    <source>
        <dbReference type="EMBL" id="RZO19507.1"/>
    </source>
</evidence>
<feature type="chain" id="PRO_5022196763" description="DUF3237 domain-containing protein" evidence="1">
    <location>
        <begin position="20"/>
        <end position="140"/>
    </location>
</feature>
<accession>A0A520ME60</accession>
<evidence type="ECO:0000256" key="1">
    <source>
        <dbReference type="SAM" id="SignalP"/>
    </source>
</evidence>
<dbReference type="Proteomes" id="UP000315782">
    <property type="component" value="Unassembled WGS sequence"/>
</dbReference>